<dbReference type="GO" id="GO:0003941">
    <property type="term" value="F:L-serine ammonia-lyase activity"/>
    <property type="evidence" value="ECO:0007669"/>
    <property type="project" value="TreeGrafter"/>
</dbReference>
<dbReference type="PANTHER" id="PTHR48078">
    <property type="entry name" value="THREONINE DEHYDRATASE, MITOCHONDRIAL-RELATED"/>
    <property type="match status" value="1"/>
</dbReference>
<accession>A0A6N0NW34</accession>
<dbReference type="NCBIfam" id="NF005035">
    <property type="entry name" value="PRK06450.1"/>
    <property type="match status" value="1"/>
</dbReference>
<gene>
    <name evidence="5" type="ORF">GWK48_03390</name>
</gene>
<name>A0A6N0NW34_9CREN</name>
<dbReference type="InterPro" id="IPR001926">
    <property type="entry name" value="TrpB-like_PALP"/>
</dbReference>
<organism evidence="5 6">
    <name type="scientific">Metallosphaera tengchongensis</name>
    <dbReference type="NCBI Taxonomy" id="1532350"/>
    <lineage>
        <taxon>Archaea</taxon>
        <taxon>Thermoproteota</taxon>
        <taxon>Thermoprotei</taxon>
        <taxon>Sulfolobales</taxon>
        <taxon>Sulfolobaceae</taxon>
        <taxon>Metallosphaera</taxon>
    </lineage>
</organism>
<dbReference type="KEGG" id="mten:GWK48_03390"/>
<dbReference type="InterPro" id="IPR050147">
    <property type="entry name" value="Ser/Thr_Dehydratase"/>
</dbReference>
<evidence type="ECO:0000256" key="1">
    <source>
        <dbReference type="ARBA" id="ARBA00001933"/>
    </source>
</evidence>
<keyword evidence="6" id="KW-1185">Reference proteome</keyword>
<evidence type="ECO:0000259" key="4">
    <source>
        <dbReference type="Pfam" id="PF00291"/>
    </source>
</evidence>
<dbReference type="GO" id="GO:0006567">
    <property type="term" value="P:L-threonine catabolic process"/>
    <property type="evidence" value="ECO:0007669"/>
    <property type="project" value="TreeGrafter"/>
</dbReference>
<feature type="domain" description="Tryptophan synthase beta chain-like PALP" evidence="4">
    <location>
        <begin position="49"/>
        <end position="319"/>
    </location>
</feature>
<dbReference type="GO" id="GO:0009097">
    <property type="term" value="P:isoleucine biosynthetic process"/>
    <property type="evidence" value="ECO:0007669"/>
    <property type="project" value="TreeGrafter"/>
</dbReference>
<dbReference type="GO" id="GO:0004794">
    <property type="term" value="F:threonine deaminase activity"/>
    <property type="evidence" value="ECO:0007669"/>
    <property type="project" value="TreeGrafter"/>
</dbReference>
<dbReference type="EMBL" id="CP049074">
    <property type="protein sequence ID" value="QKR00972.1"/>
    <property type="molecule type" value="Genomic_DNA"/>
</dbReference>
<dbReference type="OrthoDB" id="10138at2157"/>
<dbReference type="AlphaFoldDB" id="A0A6N0NW34"/>
<evidence type="ECO:0000313" key="5">
    <source>
        <dbReference type="EMBL" id="QKR00972.1"/>
    </source>
</evidence>
<proteinExistence type="predicted"/>
<dbReference type="RefSeq" id="WP_174632491.1">
    <property type="nucleotide sequence ID" value="NZ_CP049074.1"/>
</dbReference>
<dbReference type="Gene3D" id="3.40.50.1100">
    <property type="match status" value="2"/>
</dbReference>
<sequence length="335" mass="36606">MMTVRCINCGREREGNEVRCRCGGIYKVDVDFPFQKDLRLNFPYIKKWVSLGEWNTPSVKLENITFKLDFLNPTGSYKDRGSVTLISYLSQKGITDIAEDSSGNAGASMSAYGAAAGMKVSIFVPSKSASGKLKQIQAYGAHVIKVQGDRESVSSEAERSGAYYASHVLQPEFRDGIRSLAYEIARDGGWKAPEEVYLPTSAGTLLLGVYEGFKHLINQGVIQEMPKLVAVQTEQVSPVCSKFNGVPYSPPREITSVADALVSTKPVLLDEMIKVLRETGDCVVVSENEVMEAWKYLARKGLLAEYSSAVGLAGLWKRKANDAVVVLTGNGLKVI</sequence>
<evidence type="ECO:0000313" key="6">
    <source>
        <dbReference type="Proteomes" id="UP000509301"/>
    </source>
</evidence>
<evidence type="ECO:0000256" key="3">
    <source>
        <dbReference type="ARBA" id="ARBA00023239"/>
    </source>
</evidence>
<reference evidence="5 6" key="1">
    <citation type="submission" date="2020-02" db="EMBL/GenBank/DDBJ databases">
        <title>Comparative genome analysis reveals the metabolism and evolution of the thermophilic archaeal genus Metallosphaera.</title>
        <authorList>
            <person name="Jiang C."/>
        </authorList>
    </citation>
    <scope>NUCLEOTIDE SEQUENCE [LARGE SCALE GENOMIC DNA]</scope>
    <source>
        <strain evidence="5 6">Ric-A</strain>
    </source>
</reference>
<dbReference type="Pfam" id="PF00291">
    <property type="entry name" value="PALP"/>
    <property type="match status" value="1"/>
</dbReference>
<dbReference type="GeneID" id="55640961"/>
<dbReference type="PANTHER" id="PTHR48078:SF6">
    <property type="entry name" value="L-THREONINE DEHYDRATASE CATABOLIC TDCB"/>
    <property type="match status" value="1"/>
</dbReference>
<dbReference type="GO" id="GO:0006565">
    <property type="term" value="P:L-serine catabolic process"/>
    <property type="evidence" value="ECO:0007669"/>
    <property type="project" value="TreeGrafter"/>
</dbReference>
<keyword evidence="2" id="KW-0663">Pyridoxal phosphate</keyword>
<protein>
    <submittedName>
        <fullName evidence="5">Pyridoxal-phosphate dependent enzyme</fullName>
    </submittedName>
</protein>
<evidence type="ECO:0000256" key="2">
    <source>
        <dbReference type="ARBA" id="ARBA00022898"/>
    </source>
</evidence>
<keyword evidence="3" id="KW-0456">Lyase</keyword>
<dbReference type="Proteomes" id="UP000509301">
    <property type="component" value="Chromosome"/>
</dbReference>
<dbReference type="SUPFAM" id="SSF53686">
    <property type="entry name" value="Tryptophan synthase beta subunit-like PLP-dependent enzymes"/>
    <property type="match status" value="1"/>
</dbReference>
<dbReference type="InterPro" id="IPR036052">
    <property type="entry name" value="TrpB-like_PALP_sf"/>
</dbReference>
<comment type="cofactor">
    <cofactor evidence="1">
        <name>pyridoxal 5'-phosphate</name>
        <dbReference type="ChEBI" id="CHEBI:597326"/>
    </cofactor>
</comment>